<feature type="region of interest" description="Disordered" evidence="1">
    <location>
        <begin position="331"/>
        <end position="396"/>
    </location>
</feature>
<dbReference type="eggNOG" id="KOG0017">
    <property type="taxonomic scope" value="Eukaryota"/>
</dbReference>
<accession>A0A1U7WX69</accession>
<gene>
    <name evidence="4" type="primary">LOC104232924</name>
</gene>
<reference evidence="4" key="2">
    <citation type="submission" date="2025-08" db="UniProtKB">
        <authorList>
            <consortium name="RefSeq"/>
        </authorList>
    </citation>
    <scope>IDENTIFICATION</scope>
    <source>
        <tissue evidence="4">Leaf</tissue>
    </source>
</reference>
<dbReference type="RefSeq" id="XP_009784507.1">
    <property type="nucleotide sequence ID" value="XM_009786205.1"/>
</dbReference>
<keyword evidence="3" id="KW-1185">Reference proteome</keyword>
<feature type="domain" description="Retroviral polymerase SH3-like" evidence="2">
    <location>
        <begin position="260"/>
        <end position="307"/>
    </location>
</feature>
<evidence type="ECO:0000259" key="2">
    <source>
        <dbReference type="Pfam" id="PF25597"/>
    </source>
</evidence>
<dbReference type="Pfam" id="PF25597">
    <property type="entry name" value="SH3_retrovirus"/>
    <property type="match status" value="1"/>
</dbReference>
<dbReference type="PANTHER" id="PTHR34222">
    <property type="entry name" value="GAG_PRE-INTEGRS DOMAIN-CONTAINING PROTEIN"/>
    <property type="match status" value="1"/>
</dbReference>
<organism evidence="3 4">
    <name type="scientific">Nicotiana sylvestris</name>
    <name type="common">Wood tobacco</name>
    <name type="synonym">South American tobacco</name>
    <dbReference type="NCBI Taxonomy" id="4096"/>
    <lineage>
        <taxon>Eukaryota</taxon>
        <taxon>Viridiplantae</taxon>
        <taxon>Streptophyta</taxon>
        <taxon>Embryophyta</taxon>
        <taxon>Tracheophyta</taxon>
        <taxon>Spermatophyta</taxon>
        <taxon>Magnoliopsida</taxon>
        <taxon>eudicotyledons</taxon>
        <taxon>Gunneridae</taxon>
        <taxon>Pentapetalae</taxon>
        <taxon>asterids</taxon>
        <taxon>lamiids</taxon>
        <taxon>Solanales</taxon>
        <taxon>Solanaceae</taxon>
        <taxon>Nicotianoideae</taxon>
        <taxon>Nicotianeae</taxon>
        <taxon>Nicotiana</taxon>
    </lineage>
</organism>
<evidence type="ECO:0000313" key="3">
    <source>
        <dbReference type="Proteomes" id="UP000189701"/>
    </source>
</evidence>
<dbReference type="AlphaFoldDB" id="A0A1U7WX69"/>
<reference evidence="3" key="1">
    <citation type="journal article" date="2013" name="Genome Biol.">
        <title>Reference genomes and transcriptomes of Nicotiana sylvestris and Nicotiana tomentosiformis.</title>
        <authorList>
            <person name="Sierro N."/>
            <person name="Battey J.N."/>
            <person name="Ouadi S."/>
            <person name="Bovet L."/>
            <person name="Goepfert S."/>
            <person name="Bakaher N."/>
            <person name="Peitsch M.C."/>
            <person name="Ivanov N.V."/>
        </authorList>
    </citation>
    <scope>NUCLEOTIDE SEQUENCE [LARGE SCALE GENOMIC DNA]</scope>
</reference>
<dbReference type="InterPro" id="IPR057670">
    <property type="entry name" value="SH3_retrovirus"/>
</dbReference>
<evidence type="ECO:0000256" key="1">
    <source>
        <dbReference type="SAM" id="MobiDB-lite"/>
    </source>
</evidence>
<dbReference type="PANTHER" id="PTHR34222:SF33">
    <property type="entry name" value="RETROTRANSPOSON GAG DOMAIN-CONTAINING PROTEIN"/>
    <property type="match status" value="1"/>
</dbReference>
<feature type="compositionally biased region" description="Low complexity" evidence="1">
    <location>
        <begin position="338"/>
        <end position="373"/>
    </location>
</feature>
<sequence>MGLNEADNGVRGNILMMKPLPFTAQAYSIVLHDESQREIQSDTSFSVESSAFMVSGKKWAPRKHHEGAKVGIPNSGADGKRSDLFCNYCKKFGHVKEGCYKLIGYPPHFKFNRQKQGAYATPNANSASCTPELTTGISGNGVSSLVQSHGFSKEQVKQLISMFQSIQNGGSTSNPAASPSANLAVLSPPILVPSKKRDQIFGKAASGLYVLKDNTRQLESRSIKPHTPVSSLSNVASKSCSPVPSSKYESVCPKSLYPGDKLAPRAIPGVFLGYPFGKKGYKILNLQTNNIFVSRDVKFVETIFPFSFLAPMTKLFPDSFPKSVLPSHNPIPTSKVQSPFTTHSTTSPHSLISPTSPNGDASSPTGPHTPTSPIFLYPSPPAGTQDSLEPVLSSSHGPELRKSIRVHNAPKYLSDYLCNNASSISPNPPFLPFHSFCFSALTKDNQGLISSICHINEPQTYHQAAAHPGWQDAMVKEFEALASNHTWDIVELPEGKKALPCKWVYKVKLKSDGTLE</sequence>
<protein>
    <submittedName>
        <fullName evidence="4">Uncharacterized protein LOC104232924</fullName>
    </submittedName>
</protein>
<proteinExistence type="predicted"/>
<dbReference type="Proteomes" id="UP000189701">
    <property type="component" value="Unplaced"/>
</dbReference>
<name>A0A1U7WX69_NICSY</name>
<feature type="compositionally biased region" description="Polar residues" evidence="1">
    <location>
        <begin position="382"/>
        <end position="396"/>
    </location>
</feature>
<evidence type="ECO:0000313" key="4">
    <source>
        <dbReference type="RefSeq" id="XP_009784507.1"/>
    </source>
</evidence>